<feature type="region of interest" description="Disordered" evidence="5">
    <location>
        <begin position="1"/>
        <end position="20"/>
    </location>
</feature>
<keyword evidence="2" id="KW-0862">Zinc</keyword>
<dbReference type="PANTHER" id="PTHR34217:SF1">
    <property type="entry name" value="CARBOXYPEPTIDASE 1"/>
    <property type="match status" value="1"/>
</dbReference>
<keyword evidence="1" id="KW-0482">Metalloprotease</keyword>
<dbReference type="GO" id="GO:0004181">
    <property type="term" value="F:metallocarboxypeptidase activity"/>
    <property type="evidence" value="ECO:0007669"/>
    <property type="project" value="UniProtKB-UniRule"/>
</dbReference>
<dbReference type="KEGG" id="hpel:HZS54_05025"/>
<gene>
    <name evidence="6" type="ORF">HZS54_05025</name>
</gene>
<dbReference type="PROSITE" id="PS52034">
    <property type="entry name" value="PEPTIDASE_M32"/>
    <property type="match status" value="1"/>
</dbReference>
<dbReference type="PRINTS" id="PR00998">
    <property type="entry name" value="CRBOXYPTASET"/>
</dbReference>
<evidence type="ECO:0000256" key="3">
    <source>
        <dbReference type="PIRSR" id="PIRSR006615-2"/>
    </source>
</evidence>
<organism evidence="6 7">
    <name type="scientific">Halosimplex pelagicum</name>
    <dbReference type="NCBI Taxonomy" id="869886"/>
    <lineage>
        <taxon>Archaea</taxon>
        <taxon>Methanobacteriati</taxon>
        <taxon>Methanobacteriota</taxon>
        <taxon>Stenosarchaea group</taxon>
        <taxon>Halobacteria</taxon>
        <taxon>Halobacteriales</taxon>
        <taxon>Haloarculaceae</taxon>
        <taxon>Halosimplex</taxon>
    </lineage>
</organism>
<keyword evidence="1 2" id="KW-0479">Metal-binding</keyword>
<feature type="region of interest" description="Disordered" evidence="5">
    <location>
        <begin position="40"/>
        <end position="66"/>
    </location>
</feature>
<evidence type="ECO:0000256" key="1">
    <source>
        <dbReference type="PIRNR" id="PIRNR006615"/>
    </source>
</evidence>
<reference evidence="6 7" key="1">
    <citation type="submission" date="2020-07" db="EMBL/GenBank/DDBJ databases">
        <title>Halosimplex litoreum sp. nov. and Halosimplex rubrum sp. nov., isolated from different salt environments.</title>
        <authorList>
            <person name="Cui H."/>
        </authorList>
    </citation>
    <scope>NUCLEOTIDE SEQUENCE [LARGE SCALE GENOMIC DNA]</scope>
    <source>
        <strain evidence="6 7">R2</strain>
    </source>
</reference>
<comment type="similarity">
    <text evidence="1">Belongs to the peptidase M32 family.</text>
</comment>
<evidence type="ECO:0000256" key="4">
    <source>
        <dbReference type="SAM" id="Coils"/>
    </source>
</evidence>
<dbReference type="OrthoDB" id="7244at2157"/>
<feature type="binding site" evidence="2">
    <location>
        <position position="276"/>
    </location>
    <ligand>
        <name>Zn(2+)</name>
        <dbReference type="ChEBI" id="CHEBI:29105"/>
        <note>catalytic</note>
    </ligand>
</feature>
<dbReference type="EMBL" id="CP058909">
    <property type="protein sequence ID" value="QLH81038.1"/>
    <property type="molecule type" value="Genomic_DNA"/>
</dbReference>
<keyword evidence="1 6" id="KW-0121">Carboxypeptidase</keyword>
<feature type="coiled-coil region" evidence="4">
    <location>
        <begin position="175"/>
        <end position="202"/>
    </location>
</feature>
<keyword evidence="1" id="KW-0378">Hydrolase</keyword>
<dbReference type="PANTHER" id="PTHR34217">
    <property type="entry name" value="METAL-DEPENDENT CARBOXYPEPTIDASE"/>
    <property type="match status" value="1"/>
</dbReference>
<evidence type="ECO:0000256" key="5">
    <source>
        <dbReference type="SAM" id="MobiDB-lite"/>
    </source>
</evidence>
<comment type="cofactor">
    <cofactor evidence="2">
        <name>Zn(2+)</name>
        <dbReference type="ChEBI" id="CHEBI:29105"/>
    </cofactor>
    <text evidence="2">Binds 1 zinc ion per subunit.</text>
</comment>
<dbReference type="PIRSF" id="PIRSF006615">
    <property type="entry name" value="Zn_crbxpep_Taq"/>
    <property type="match status" value="1"/>
</dbReference>
<name>A0A7D5PAB3_9EURY</name>
<feature type="active site" description="Proton donor/acceptor" evidence="3">
    <location>
        <position position="273"/>
    </location>
</feature>
<evidence type="ECO:0000313" key="6">
    <source>
        <dbReference type="EMBL" id="QLH81038.1"/>
    </source>
</evidence>
<dbReference type="Pfam" id="PF02074">
    <property type="entry name" value="Peptidase_M32"/>
    <property type="match status" value="1"/>
</dbReference>
<dbReference type="EC" id="3.4.17.19" evidence="1"/>
<feature type="binding site" evidence="2">
    <location>
        <position position="302"/>
    </location>
    <ligand>
        <name>Zn(2+)</name>
        <dbReference type="ChEBI" id="CHEBI:29105"/>
        <note>catalytic</note>
    </ligand>
</feature>
<sequence>MTTESPESEPESAPEPYPAFEEHVKQLTYLNDAGGVLGWDQQVTMPEGGTPARSKQSSALSAVTHEKLTDERVGRWLDDLDGTDLSGDRRAVVREVRREHERAVEVPEELVSEISETASNALPVWEEAKAEDDFDAFAPTLETMIELKRDYAEAIDPDRDPYEVLFEEYEPYLGLDTAERVLERLRDELVPLIDEIEDSDAELADPFADGEYDEDAQEETVRAALDELGYDWERGRLDTAAHPFSTGTQFDARVTTRFDPQDPMGAIGSTIHEFGHATYTQGLPRDHYGTPLGQSRDLTVHESQSRLWENHVGRSRPFWDRFAATVNDHLGTDASSREFYEAANRIYPDNLIRVEADELTYHMHIILRFEIERDLIAGDLDVEEVPGVWNDKMEEYLGVRPDTDSEGCLQDIHWTHGSLGYFPTYSLGSVLAAQLYASAEDDIDDLDGKIRTGEFDPLHDWLTENVHRHGCRYETDDLVAEATGEGFTADYFLDYANEKFGDLYDL</sequence>
<dbReference type="AlphaFoldDB" id="A0A7D5PAB3"/>
<evidence type="ECO:0000313" key="7">
    <source>
        <dbReference type="Proteomes" id="UP000509346"/>
    </source>
</evidence>
<keyword evidence="1" id="KW-0645">Protease</keyword>
<comment type="function">
    <text evidence="1">Broad specificity carboxypetidase that releases amino acids sequentially from the C-terminus, including neutral, aromatic, polar and basic residues.</text>
</comment>
<evidence type="ECO:0000256" key="2">
    <source>
        <dbReference type="PIRSR" id="PIRSR006615-1"/>
    </source>
</evidence>
<keyword evidence="4" id="KW-0175">Coiled coil</keyword>
<comment type="catalytic activity">
    <reaction evidence="1">
        <text>Release of a C-terminal amino acid with broad specificity, except for -Pro.</text>
        <dbReference type="EC" id="3.4.17.19"/>
    </reaction>
</comment>
<protein>
    <recommendedName>
        <fullName evidence="1">Metal-dependent carboxypeptidase</fullName>
        <ecNumber evidence="1">3.4.17.19</ecNumber>
    </recommendedName>
</protein>
<feature type="compositionally biased region" description="Acidic residues" evidence="5">
    <location>
        <begin position="1"/>
        <end position="12"/>
    </location>
</feature>
<keyword evidence="7" id="KW-1185">Reference proteome</keyword>
<dbReference type="CDD" id="cd06460">
    <property type="entry name" value="M32_Taq"/>
    <property type="match status" value="1"/>
</dbReference>
<dbReference type="InterPro" id="IPR001333">
    <property type="entry name" value="Peptidase_M32_Taq"/>
</dbReference>
<dbReference type="GO" id="GO:0046872">
    <property type="term" value="F:metal ion binding"/>
    <property type="evidence" value="ECO:0007669"/>
    <property type="project" value="UniProtKB-KW"/>
</dbReference>
<accession>A0A7D5PAB3</accession>
<dbReference type="GO" id="GO:0006508">
    <property type="term" value="P:proteolysis"/>
    <property type="evidence" value="ECO:0007669"/>
    <property type="project" value="UniProtKB-UniRule"/>
</dbReference>
<dbReference type="GeneID" id="56081928"/>
<dbReference type="Proteomes" id="UP000509346">
    <property type="component" value="Chromosome"/>
</dbReference>
<dbReference type="Gene3D" id="1.10.1370.30">
    <property type="match status" value="1"/>
</dbReference>
<dbReference type="RefSeq" id="WP_179920850.1">
    <property type="nucleotide sequence ID" value="NZ_CP058909.1"/>
</dbReference>
<proteinExistence type="inferred from homology"/>
<dbReference type="SUPFAM" id="SSF55486">
    <property type="entry name" value="Metalloproteases ('zincins'), catalytic domain"/>
    <property type="match status" value="1"/>
</dbReference>
<feature type="binding site" evidence="2">
    <location>
        <position position="272"/>
    </location>
    <ligand>
        <name>Zn(2+)</name>
        <dbReference type="ChEBI" id="CHEBI:29105"/>
        <note>catalytic</note>
    </ligand>
</feature>